<organism evidence="3 4">
    <name type="scientific">Didymodactylos carnosus</name>
    <dbReference type="NCBI Taxonomy" id="1234261"/>
    <lineage>
        <taxon>Eukaryota</taxon>
        <taxon>Metazoa</taxon>
        <taxon>Spiralia</taxon>
        <taxon>Gnathifera</taxon>
        <taxon>Rotifera</taxon>
        <taxon>Eurotatoria</taxon>
        <taxon>Bdelloidea</taxon>
        <taxon>Philodinida</taxon>
        <taxon>Philodinidae</taxon>
        <taxon>Didymodactylos</taxon>
    </lineage>
</organism>
<proteinExistence type="predicted"/>
<evidence type="ECO:0000313" key="2">
    <source>
        <dbReference type="EMBL" id="CAF1011028.1"/>
    </source>
</evidence>
<name>A0A8S2J487_9BILA</name>
<evidence type="ECO:0000313" key="4">
    <source>
        <dbReference type="Proteomes" id="UP000682733"/>
    </source>
</evidence>
<dbReference type="PROSITE" id="PS50143">
    <property type="entry name" value="BIR_REPEAT_2"/>
    <property type="match status" value="3"/>
</dbReference>
<reference evidence="3" key="1">
    <citation type="submission" date="2021-02" db="EMBL/GenBank/DDBJ databases">
        <authorList>
            <person name="Nowell W R."/>
        </authorList>
    </citation>
    <scope>NUCLEOTIDE SEQUENCE</scope>
</reference>
<dbReference type="GO" id="GO:0005737">
    <property type="term" value="C:cytoplasm"/>
    <property type="evidence" value="ECO:0007669"/>
    <property type="project" value="TreeGrafter"/>
</dbReference>
<accession>A0A8S2J487</accession>
<dbReference type="PANTHER" id="PTHR10044">
    <property type="entry name" value="INHIBITOR OF APOPTOSIS"/>
    <property type="match status" value="1"/>
</dbReference>
<dbReference type="Proteomes" id="UP000682733">
    <property type="component" value="Unassembled WGS sequence"/>
</dbReference>
<dbReference type="EMBL" id="CAJNOK010006673">
    <property type="protein sequence ID" value="CAF1011028.1"/>
    <property type="molecule type" value="Genomic_DNA"/>
</dbReference>
<dbReference type="SUPFAM" id="SSF57924">
    <property type="entry name" value="Inhibitor of apoptosis (IAP) repeat"/>
    <property type="match status" value="3"/>
</dbReference>
<dbReference type="CDD" id="cd00022">
    <property type="entry name" value="BIR"/>
    <property type="match status" value="2"/>
</dbReference>
<dbReference type="InterPro" id="IPR050784">
    <property type="entry name" value="IAP"/>
</dbReference>
<dbReference type="SMART" id="SM00238">
    <property type="entry name" value="BIR"/>
    <property type="match status" value="3"/>
</dbReference>
<dbReference type="Pfam" id="PF00653">
    <property type="entry name" value="BIR"/>
    <property type="match status" value="3"/>
</dbReference>
<evidence type="ECO:0000256" key="1">
    <source>
        <dbReference type="SAM" id="MobiDB-lite"/>
    </source>
</evidence>
<dbReference type="AlphaFoldDB" id="A0A8S2J487"/>
<dbReference type="InterPro" id="IPR001370">
    <property type="entry name" value="BIR_rpt"/>
</dbReference>
<dbReference type="GO" id="GO:0005634">
    <property type="term" value="C:nucleus"/>
    <property type="evidence" value="ECO:0007669"/>
    <property type="project" value="TreeGrafter"/>
</dbReference>
<dbReference type="PANTHER" id="PTHR10044:SF139">
    <property type="entry name" value="DEATH-ASSOCIATED INHIBITOR OF APOPTOSIS 2"/>
    <property type="match status" value="1"/>
</dbReference>
<dbReference type="Proteomes" id="UP000677228">
    <property type="component" value="Unassembled WGS sequence"/>
</dbReference>
<dbReference type="Gene3D" id="1.10.1170.10">
    <property type="entry name" value="Inhibitor Of Apoptosis Protein (2mihbC-IAP-1), Chain A"/>
    <property type="match status" value="3"/>
</dbReference>
<sequence length="687" mass="77651">MFLKKIESLSLPTFDGKQNKNTNGSIFHNVELIVEYIQQKLTVERPHTEAIIQAAGFTYIENSGGRVQCSQCKLEIPNLTKEMVPFDEHKRQSPSCPYVKDITGVSEQYKTPSNQSISPTGVKPQKLQKTETSTCVVDATTQKNINKQKQDAITSSSSAVFRNFTEVETIRQVRKRTFSHWPHRAPSRNQMVEAGFFNCNVGDRVICIYCNVICQQWTPHNDDPVEIHKILSPNCSYVKLVLRKTASLNSIRIVNETGRQSSQTVPTNDTSHPTNNNNSSDVLRCNEIVLTAACNIAYSEIPKRYASFATWPNEPLPSVDDLVKSGFYYTGTKTIVTCFYCNGSLQNWGQNDNPMIEHARWFPQCAYARQLCGDDLYRKIQDSKRAAQERTRASEQLLSSSKGFSIINSNENSSTTLSTSNSRQLVIPDDSTLSRLVAARLDLPISQHLLSKDFKLSIIKRCYEDQLRLKHDDFAMDCDLLLACTILQKQIEHIDGKKENIIIPSVHMKKLREQAEKERMEKEKAEETIPLPNSSQIIPPVTLSATSSSLMTGDAEMTSLTNESCTSISSTSSTESNVVKTNDEKPQLKQQQSVSNACVLCLVEEKHLACIPCGHLEYDRHVVQVSYSLINTPVKEYTHCIYNYHATNWELFRQELFNIDWFSLIHGQTLDDNVSKAELSRVFSMVP</sequence>
<protein>
    <submittedName>
        <fullName evidence="3">Uncharacterized protein</fullName>
    </submittedName>
</protein>
<dbReference type="EMBL" id="CAJOBA010006681">
    <property type="protein sequence ID" value="CAF3779801.1"/>
    <property type="molecule type" value="Genomic_DNA"/>
</dbReference>
<evidence type="ECO:0000313" key="3">
    <source>
        <dbReference type="EMBL" id="CAF3779801.1"/>
    </source>
</evidence>
<gene>
    <name evidence="2" type="ORF">OVA965_LOCUS15040</name>
    <name evidence="3" type="ORF">TMI583_LOCUS15044</name>
</gene>
<comment type="caution">
    <text evidence="3">The sequence shown here is derived from an EMBL/GenBank/DDBJ whole genome shotgun (WGS) entry which is preliminary data.</text>
</comment>
<feature type="region of interest" description="Disordered" evidence="1">
    <location>
        <begin position="258"/>
        <end position="279"/>
    </location>
</feature>